<evidence type="ECO:0000313" key="3">
    <source>
        <dbReference type="EMBL" id="ELY40821.1"/>
    </source>
</evidence>
<name>D8JBN7_HALJB</name>
<feature type="transmembrane region" description="Helical" evidence="1">
    <location>
        <begin position="12"/>
        <end position="31"/>
    </location>
</feature>
<reference evidence="3 5" key="2">
    <citation type="journal article" date="2014" name="PLoS Genet.">
        <title>Phylogenetically driven sequencing of extremely halophilic archaea reveals strategies for static and dynamic osmo-response.</title>
        <authorList>
            <person name="Becker E.A."/>
            <person name="Seitzer P.M."/>
            <person name="Tritt A."/>
            <person name="Larsen D."/>
            <person name="Krusor M."/>
            <person name="Yao A.I."/>
            <person name="Wu D."/>
            <person name="Madern D."/>
            <person name="Eisen J.A."/>
            <person name="Darling A.E."/>
            <person name="Facciotti M.T."/>
        </authorList>
    </citation>
    <scope>NUCLEOTIDE SEQUENCE [LARGE SCALE GENOMIC DNA]</scope>
    <source>
        <strain evidence="3">B3</strain>
        <strain evidence="5">DSM 18796 / CECT 7217 / JCM 14584 / KCTC 4019 / B3</strain>
    </source>
</reference>
<reference evidence="2 4" key="1">
    <citation type="journal article" date="2010" name="J. Bacteriol.">
        <title>Complete genome sequence of Halalkalicoccus jeotgali B3(T), an extremely halophilic archaeon.</title>
        <authorList>
            <person name="Roh S.W."/>
            <person name="Nam Y.D."/>
            <person name="Nam S.H."/>
            <person name="Choi S.H."/>
            <person name="Park H.S."/>
            <person name="Bae J.W."/>
        </authorList>
    </citation>
    <scope>NUCLEOTIDE SEQUENCE [LARGE SCALE GENOMIC DNA]</scope>
    <source>
        <strain evidence="2">B3</strain>
        <strain evidence="4">DSM 18796 / CECT 7217 / JCM 14584 / KCTC 4019 / B3</strain>
        <plasmid evidence="4">1</plasmid>
    </source>
</reference>
<evidence type="ECO:0000313" key="2">
    <source>
        <dbReference type="EMBL" id="ADJ16690.1"/>
    </source>
</evidence>
<keyword evidence="1" id="KW-0812">Transmembrane</keyword>
<dbReference type="EMBL" id="CP002063">
    <property type="protein sequence ID" value="ADJ16690.1"/>
    <property type="molecule type" value="Genomic_DNA"/>
</dbReference>
<keyword evidence="1" id="KW-1133">Transmembrane helix</keyword>
<accession>D8JBN7</accession>
<dbReference type="AlphaFoldDB" id="D8JBN7"/>
<evidence type="ECO:0000313" key="4">
    <source>
        <dbReference type="Proteomes" id="UP000000390"/>
    </source>
</evidence>
<dbReference type="KEGG" id="hje:HacjB3_16701"/>
<keyword evidence="1" id="KW-0472">Membrane</keyword>
<sequence>MAERQSVFPSRYHIGTVIYFETDLALFYLLFHTPLIEFFLEFFRSIAEEFAQSPAKIFPSKSV</sequence>
<keyword evidence="5" id="KW-1185">Reference proteome</keyword>
<dbReference type="Proteomes" id="UP000000390">
    <property type="component" value="Plasmid 1"/>
</dbReference>
<organism evidence="2 4">
    <name type="scientific">Halalkalicoccus jeotgali (strain DSM 18796 / CECT 7217 / JCM 14584 / KCTC 4019 / B3)</name>
    <dbReference type="NCBI Taxonomy" id="795797"/>
    <lineage>
        <taxon>Archaea</taxon>
        <taxon>Methanobacteriati</taxon>
        <taxon>Methanobacteriota</taxon>
        <taxon>Stenosarchaea group</taxon>
        <taxon>Halobacteria</taxon>
        <taxon>Halobacteriales</taxon>
        <taxon>Halococcaceae</taxon>
        <taxon>Halalkalicoccus</taxon>
    </lineage>
</organism>
<geneLocation type="plasmid" evidence="2 4">
    <name>1</name>
</geneLocation>
<proteinExistence type="predicted"/>
<dbReference type="HOGENOM" id="CLU_2874967_0_0_2"/>
<dbReference type="Proteomes" id="UP000011645">
    <property type="component" value="Unassembled WGS sequence"/>
</dbReference>
<dbReference type="EMBL" id="AOHV01000008">
    <property type="protein sequence ID" value="ELY40821.1"/>
    <property type="molecule type" value="Genomic_DNA"/>
</dbReference>
<gene>
    <name evidence="2" type="ordered locus">HacjB3_16701</name>
    <name evidence="3" type="ORF">C497_02022</name>
</gene>
<keyword evidence="2" id="KW-0614">Plasmid</keyword>
<evidence type="ECO:0000256" key="1">
    <source>
        <dbReference type="SAM" id="Phobius"/>
    </source>
</evidence>
<protein>
    <submittedName>
        <fullName evidence="2">Uncharacterized protein</fullName>
    </submittedName>
</protein>
<evidence type="ECO:0000313" key="5">
    <source>
        <dbReference type="Proteomes" id="UP000011645"/>
    </source>
</evidence>